<dbReference type="CDD" id="cd06173">
    <property type="entry name" value="MFS_MefA_like"/>
    <property type="match status" value="1"/>
</dbReference>
<feature type="transmembrane region" description="Helical" evidence="7">
    <location>
        <begin position="284"/>
        <end position="303"/>
    </location>
</feature>
<feature type="transmembrane region" description="Helical" evidence="7">
    <location>
        <begin position="101"/>
        <end position="120"/>
    </location>
</feature>
<protein>
    <submittedName>
        <fullName evidence="9">Putative MFS family arabinose efflux permease</fullName>
    </submittedName>
</protein>
<dbReference type="GO" id="GO:0005886">
    <property type="term" value="C:plasma membrane"/>
    <property type="evidence" value="ECO:0007669"/>
    <property type="project" value="UniProtKB-SubCell"/>
</dbReference>
<gene>
    <name evidence="9" type="ORF">EV193_10555</name>
</gene>
<dbReference type="GO" id="GO:0022857">
    <property type="term" value="F:transmembrane transporter activity"/>
    <property type="evidence" value="ECO:0007669"/>
    <property type="project" value="InterPro"/>
</dbReference>
<feature type="transmembrane region" description="Helical" evidence="7">
    <location>
        <begin position="399"/>
        <end position="420"/>
    </location>
</feature>
<dbReference type="RefSeq" id="WP_242613431.1">
    <property type="nucleotide sequence ID" value="NZ_SGWQ01000005.1"/>
</dbReference>
<dbReference type="InterPro" id="IPR010290">
    <property type="entry name" value="TM_effector"/>
</dbReference>
<feature type="transmembrane region" description="Helical" evidence="7">
    <location>
        <begin position="126"/>
        <end position="145"/>
    </location>
</feature>
<dbReference type="Gene3D" id="1.20.1250.20">
    <property type="entry name" value="MFS general substrate transporter like domains"/>
    <property type="match status" value="1"/>
</dbReference>
<dbReference type="Pfam" id="PF05977">
    <property type="entry name" value="MFS_3"/>
    <property type="match status" value="1"/>
</dbReference>
<keyword evidence="10" id="KW-1185">Reference proteome</keyword>
<reference evidence="9 10" key="1">
    <citation type="submission" date="2019-02" db="EMBL/GenBank/DDBJ databases">
        <title>Genomic Encyclopedia of Type Strains, Phase IV (KMG-IV): sequencing the most valuable type-strain genomes for metagenomic binning, comparative biology and taxonomic classification.</title>
        <authorList>
            <person name="Goeker M."/>
        </authorList>
    </citation>
    <scope>NUCLEOTIDE SEQUENCE [LARGE SCALE GENOMIC DNA]</scope>
    <source>
        <strain evidence="9 10">DSM 101727</strain>
    </source>
</reference>
<dbReference type="PROSITE" id="PS50850">
    <property type="entry name" value="MFS"/>
    <property type="match status" value="1"/>
</dbReference>
<dbReference type="PANTHER" id="PTHR23513">
    <property type="entry name" value="INTEGRAL MEMBRANE EFFLUX PROTEIN-RELATED"/>
    <property type="match status" value="1"/>
</dbReference>
<feature type="domain" description="Major facilitator superfamily (MFS) profile" evidence="8">
    <location>
        <begin position="35"/>
        <end position="424"/>
    </location>
</feature>
<sequence length="431" mass="44816">MSTGADLREDGTSTSRGRRLLSRIVIDTRPLKIREYRRMWLSTLVTAVGSQLTAVAVPKQVFDITGSSGYVGLTGAVGLVPLLIFGLWGGAIADAIDRRKVMIVSNIGVAVSSALLWAQAFAGLRSVWLVLVLLGVQQAFVAVNMPTRSAAVARLVPPELLAPASALSFTVLTFGMVFGPLMAGTLIPVLGLSTLYFIDTVALIAALVLVFGLPPIPPLEGVRSSMGLGAVVDGFRYVSTQSVLLASFLVDVIAMVAGMPRALFPEMSERTFGDPPGGGPALGLLFAAIPVGAAVAGLFSGWFARLPRQGAVVTLAIVAWGAAMVGFGLSTALWLAVVFLALGGAADMISAIHRSAMLQTAATDEMRGRMQGLFTVVVAGGPRVADLVHGWGADAVGTAAATATGGVFVIVLTVIAVVCLREFWRYRAPEA</sequence>
<keyword evidence="4 7" id="KW-0812">Transmembrane</keyword>
<feature type="transmembrane region" description="Helical" evidence="7">
    <location>
        <begin position="196"/>
        <end position="216"/>
    </location>
</feature>
<dbReference type="InterPro" id="IPR036259">
    <property type="entry name" value="MFS_trans_sf"/>
</dbReference>
<keyword evidence="2" id="KW-0813">Transport</keyword>
<accession>A0A4Q7KNF6</accession>
<keyword evidence="6 7" id="KW-0472">Membrane</keyword>
<feature type="transmembrane region" description="Helical" evidence="7">
    <location>
        <begin position="243"/>
        <end position="264"/>
    </location>
</feature>
<dbReference type="SUPFAM" id="SSF103473">
    <property type="entry name" value="MFS general substrate transporter"/>
    <property type="match status" value="1"/>
</dbReference>
<feature type="transmembrane region" description="Helical" evidence="7">
    <location>
        <begin position="310"/>
        <end position="327"/>
    </location>
</feature>
<comment type="subcellular location">
    <subcellularLocation>
        <location evidence="1">Cell inner membrane</location>
        <topology evidence="1">Multi-pass membrane protein</topology>
    </subcellularLocation>
</comment>
<dbReference type="AlphaFoldDB" id="A0A4Q7KNF6"/>
<evidence type="ECO:0000259" key="8">
    <source>
        <dbReference type="PROSITE" id="PS50850"/>
    </source>
</evidence>
<organism evidence="9 10">
    <name type="scientific">Herbihabitans rhizosphaerae</name>
    <dbReference type="NCBI Taxonomy" id="1872711"/>
    <lineage>
        <taxon>Bacteria</taxon>
        <taxon>Bacillati</taxon>
        <taxon>Actinomycetota</taxon>
        <taxon>Actinomycetes</taxon>
        <taxon>Pseudonocardiales</taxon>
        <taxon>Pseudonocardiaceae</taxon>
        <taxon>Herbihabitans</taxon>
    </lineage>
</organism>
<feature type="transmembrane region" description="Helical" evidence="7">
    <location>
        <begin position="69"/>
        <end position="89"/>
    </location>
</feature>
<evidence type="ECO:0000313" key="9">
    <source>
        <dbReference type="EMBL" id="RZS37500.1"/>
    </source>
</evidence>
<name>A0A4Q7KNF6_9PSEU</name>
<evidence type="ECO:0000256" key="3">
    <source>
        <dbReference type="ARBA" id="ARBA00022475"/>
    </source>
</evidence>
<dbReference type="EMBL" id="SGWQ01000005">
    <property type="protein sequence ID" value="RZS37500.1"/>
    <property type="molecule type" value="Genomic_DNA"/>
</dbReference>
<dbReference type="InterPro" id="IPR020846">
    <property type="entry name" value="MFS_dom"/>
</dbReference>
<evidence type="ECO:0000256" key="1">
    <source>
        <dbReference type="ARBA" id="ARBA00004429"/>
    </source>
</evidence>
<evidence type="ECO:0000313" key="10">
    <source>
        <dbReference type="Proteomes" id="UP000294257"/>
    </source>
</evidence>
<feature type="transmembrane region" description="Helical" evidence="7">
    <location>
        <begin position="39"/>
        <end position="57"/>
    </location>
</feature>
<dbReference type="Proteomes" id="UP000294257">
    <property type="component" value="Unassembled WGS sequence"/>
</dbReference>
<dbReference type="PANTHER" id="PTHR23513:SF9">
    <property type="entry name" value="ENTEROBACTIN EXPORTER ENTS"/>
    <property type="match status" value="1"/>
</dbReference>
<feature type="transmembrane region" description="Helical" evidence="7">
    <location>
        <begin position="166"/>
        <end position="190"/>
    </location>
</feature>
<evidence type="ECO:0000256" key="5">
    <source>
        <dbReference type="ARBA" id="ARBA00022989"/>
    </source>
</evidence>
<evidence type="ECO:0000256" key="6">
    <source>
        <dbReference type="ARBA" id="ARBA00023136"/>
    </source>
</evidence>
<comment type="caution">
    <text evidence="9">The sequence shown here is derived from an EMBL/GenBank/DDBJ whole genome shotgun (WGS) entry which is preliminary data.</text>
</comment>
<proteinExistence type="predicted"/>
<evidence type="ECO:0000256" key="2">
    <source>
        <dbReference type="ARBA" id="ARBA00022448"/>
    </source>
</evidence>
<keyword evidence="3" id="KW-1003">Cell membrane</keyword>
<evidence type="ECO:0000256" key="7">
    <source>
        <dbReference type="SAM" id="Phobius"/>
    </source>
</evidence>
<keyword evidence="5 7" id="KW-1133">Transmembrane helix</keyword>
<evidence type="ECO:0000256" key="4">
    <source>
        <dbReference type="ARBA" id="ARBA00022692"/>
    </source>
</evidence>